<dbReference type="InterPro" id="IPR012349">
    <property type="entry name" value="Split_barrel_FMN-bd"/>
</dbReference>
<dbReference type="PANTHER" id="PTHR35802">
    <property type="entry name" value="PROTEASE SYNTHASE AND SPORULATION PROTEIN PAI 2"/>
    <property type="match status" value="1"/>
</dbReference>
<dbReference type="InterPro" id="IPR007396">
    <property type="entry name" value="TR_PAI2-type"/>
</dbReference>
<dbReference type="Pfam" id="PF04299">
    <property type="entry name" value="FMN_bind_2"/>
    <property type="match status" value="1"/>
</dbReference>
<organism evidence="1">
    <name type="scientific">Salinispirillum sp. LH 10-3-1</name>
    <dbReference type="NCBI Taxonomy" id="2952525"/>
    <lineage>
        <taxon>Bacteria</taxon>
        <taxon>Pseudomonadati</taxon>
        <taxon>Pseudomonadota</taxon>
        <taxon>Gammaproteobacteria</taxon>
        <taxon>Oceanospirillales</taxon>
        <taxon>Saccharospirillaceae</taxon>
        <taxon>Salinispirillum</taxon>
    </lineage>
</organism>
<accession>A0AB38YF32</accession>
<dbReference type="RefSeq" id="WP_304994973.1">
    <property type="nucleotide sequence ID" value="NZ_CP101717.1"/>
</dbReference>
<sequence>MYIPKAMKMVDLAAQHDFIDAHGFAAVVSADLQATHQPLVLHREEGKLGTLYGHFARGNPHWENLDGQDALVIFSGPHAYISPTWYAAKPNVPTWNYAAVHVTGRVSLLNAEQTLAVVEDTVRQYEPDLLAERTVITDAYRDKLLPAIVGFRLEITQLEGKQKLGQQRSTADQRGVFAALSGSKRLDDQALAAYMAATGLGTGEV</sequence>
<evidence type="ECO:0000313" key="1">
    <source>
        <dbReference type="EMBL" id="WLD57688.1"/>
    </source>
</evidence>
<dbReference type="AlphaFoldDB" id="A0AB38YF32"/>
<dbReference type="EMBL" id="CP101717">
    <property type="protein sequence ID" value="WLD57688.1"/>
    <property type="molecule type" value="Genomic_DNA"/>
</dbReference>
<gene>
    <name evidence="1" type="ORF">NFC81_13345</name>
</gene>
<protein>
    <submittedName>
        <fullName evidence="1">FMN-binding negative transcriptional regulator</fullName>
    </submittedName>
</protein>
<dbReference type="Gene3D" id="2.30.110.10">
    <property type="entry name" value="Electron Transport, Fmn-binding Protein, Chain A"/>
    <property type="match status" value="1"/>
</dbReference>
<dbReference type="PANTHER" id="PTHR35802:SF1">
    <property type="entry name" value="PROTEASE SYNTHASE AND SPORULATION PROTEIN PAI 2"/>
    <property type="match status" value="1"/>
</dbReference>
<dbReference type="SUPFAM" id="SSF50475">
    <property type="entry name" value="FMN-binding split barrel"/>
    <property type="match status" value="1"/>
</dbReference>
<name>A0AB38YF32_9GAMM</name>
<dbReference type="PIRSF" id="PIRSF010372">
    <property type="entry name" value="PaiB"/>
    <property type="match status" value="1"/>
</dbReference>
<reference evidence="1" key="1">
    <citation type="submission" date="2022-07" db="EMBL/GenBank/DDBJ databases">
        <title>Complete genome sequence of Salinispirillum sp. LH10-3-1 capable of multiple carbohydrate inversion isolated from a soda lake.</title>
        <authorList>
            <person name="Liu J."/>
            <person name="Zhai Y."/>
            <person name="Zhang H."/>
            <person name="Yang H."/>
            <person name="Qu J."/>
            <person name="Li J."/>
        </authorList>
    </citation>
    <scope>NUCLEOTIDE SEQUENCE</scope>
    <source>
        <strain evidence="1">LH 10-3-1</strain>
    </source>
</reference>
<proteinExistence type="predicted"/>